<reference evidence="1 2" key="1">
    <citation type="journal article" date="2011" name="J. Bacteriol.">
        <title>Draft genome sequence of the anoxygenic filamentous phototrophic bacterium Oscillochloris trichoides subsp. DG-6.</title>
        <authorList>
            <person name="Kuznetsov B.B."/>
            <person name="Ivanovsky R.N."/>
            <person name="Keppen O.I."/>
            <person name="Sukhacheva M.V."/>
            <person name="Bumazhkin B.K."/>
            <person name="Patutina E.O."/>
            <person name="Beletsky A.V."/>
            <person name="Mardanov A.V."/>
            <person name="Baslerov R.V."/>
            <person name="Panteleeva A.N."/>
            <person name="Kolganova T.V."/>
            <person name="Ravin N.V."/>
            <person name="Skryabin K.G."/>
        </authorList>
    </citation>
    <scope>NUCLEOTIDE SEQUENCE [LARGE SCALE GENOMIC DNA]</scope>
    <source>
        <strain evidence="1 2">DG-6</strain>
    </source>
</reference>
<keyword evidence="2" id="KW-1185">Reference proteome</keyword>
<comment type="caution">
    <text evidence="1">The sequence shown here is derived from an EMBL/GenBank/DDBJ whole genome shotgun (WGS) entry which is preliminary data.</text>
</comment>
<dbReference type="HOGENOM" id="CLU_745647_0_0_0"/>
<name>E1IDL9_9CHLR</name>
<organism evidence="1 2">
    <name type="scientific">Oscillochloris trichoides DG-6</name>
    <dbReference type="NCBI Taxonomy" id="765420"/>
    <lineage>
        <taxon>Bacteria</taxon>
        <taxon>Bacillati</taxon>
        <taxon>Chloroflexota</taxon>
        <taxon>Chloroflexia</taxon>
        <taxon>Chloroflexales</taxon>
        <taxon>Chloroflexineae</taxon>
        <taxon>Oscillochloridaceae</taxon>
        <taxon>Oscillochloris</taxon>
    </lineage>
</organism>
<sequence length="371" mass="42498">MARGRHKRDTGIPRVYERTAREYTGCTDCSEVRRSIMRTRNPAPRAFQPDPKVYEALFEARWIFGSTSDRTVYELQLDLATPAIITEEKGNAPAIGLPTLDGFLSYVAFRAALGDALQKNPNIAQSLIWQWNTALRDKTVWIDFPLPLREIILPDTLTLFDCSVGLPTYTADRILIPAGALFADQMNLRPYPAVADSIPLRRRVTNPFGRPMTLKRELETAEGPNKSLDNRLYFPLTTSYTFYFRGDKNGVERLLNYAQQEHIGLGKKTVLGYGQIARFRIDKAQNTNTTFTHHILNKSHLSLIKSLPYDYMFRIKNTQDQIQQAENEQLFGCRQFSLIAVIESFGAYRSPYWKRDKQTQILRYGSVIQAK</sequence>
<dbReference type="Proteomes" id="UP000054010">
    <property type="component" value="Unassembled WGS sequence"/>
</dbReference>
<proteinExistence type="predicted"/>
<dbReference type="AlphaFoldDB" id="E1IDL9"/>
<protein>
    <submittedName>
        <fullName evidence="1">Uncharacterized protein</fullName>
    </submittedName>
</protein>
<accession>E1IDL9</accession>
<dbReference type="EMBL" id="ADVR01000042">
    <property type="protein sequence ID" value="EFO80727.1"/>
    <property type="molecule type" value="Genomic_DNA"/>
</dbReference>
<evidence type="ECO:0000313" key="1">
    <source>
        <dbReference type="EMBL" id="EFO80727.1"/>
    </source>
</evidence>
<evidence type="ECO:0000313" key="2">
    <source>
        <dbReference type="Proteomes" id="UP000054010"/>
    </source>
</evidence>
<gene>
    <name evidence="1" type="ORF">OSCT_1420</name>
</gene>